<dbReference type="EMBL" id="VDGT01000001">
    <property type="protein sequence ID" value="TNM34521.1"/>
    <property type="molecule type" value="Genomic_DNA"/>
</dbReference>
<sequence length="135" mass="14437">MSALTYVGFFRELTPHAPAFHRGSLREALSPPGDYPADAVAGYLDAGLPVLDVMELTYDVVDGAFQVPGGSSVVTDGQFVWRHDLAPYVRHYAPALPEAFVARALTPPGVPAALPRDEMIALSGRIVAELGFRTS</sequence>
<evidence type="ECO:0000313" key="2">
    <source>
        <dbReference type="Proteomes" id="UP000311713"/>
    </source>
</evidence>
<protein>
    <submittedName>
        <fullName evidence="1">Uncharacterized protein</fullName>
    </submittedName>
</protein>
<keyword evidence="2" id="KW-1185">Reference proteome</keyword>
<dbReference type="AlphaFoldDB" id="A0A5C4VFB4"/>
<proteinExistence type="predicted"/>
<dbReference type="RefSeq" id="WP_139640272.1">
    <property type="nucleotide sequence ID" value="NZ_BAAAZS010000083.1"/>
</dbReference>
<organism evidence="1 2">
    <name type="scientific">Streptomyces sedi</name>
    <dbReference type="NCBI Taxonomy" id="555059"/>
    <lineage>
        <taxon>Bacteria</taxon>
        <taxon>Bacillati</taxon>
        <taxon>Actinomycetota</taxon>
        <taxon>Actinomycetes</taxon>
        <taxon>Kitasatosporales</taxon>
        <taxon>Streptomycetaceae</taxon>
        <taxon>Streptomyces</taxon>
    </lineage>
</organism>
<gene>
    <name evidence="1" type="ORF">FH715_02305</name>
</gene>
<dbReference type="Proteomes" id="UP000311713">
    <property type="component" value="Unassembled WGS sequence"/>
</dbReference>
<dbReference type="OrthoDB" id="275232at2"/>
<accession>A0A5C4VFB4</accession>
<comment type="caution">
    <text evidence="1">The sequence shown here is derived from an EMBL/GenBank/DDBJ whole genome shotgun (WGS) entry which is preliminary data.</text>
</comment>
<reference evidence="1 2" key="1">
    <citation type="submission" date="2019-06" db="EMBL/GenBank/DDBJ databases">
        <title>Draft genome of Streptomyces sedi sp. JCM16909.</title>
        <authorList>
            <person name="Klykleung N."/>
            <person name="Tanasupawat S."/>
            <person name="Kudo T."/>
            <person name="Yuki M."/>
            <person name="Ohkuma M."/>
        </authorList>
    </citation>
    <scope>NUCLEOTIDE SEQUENCE [LARGE SCALE GENOMIC DNA]</scope>
    <source>
        <strain evidence="1 2">JCM 16909</strain>
    </source>
</reference>
<evidence type="ECO:0000313" key="1">
    <source>
        <dbReference type="EMBL" id="TNM34521.1"/>
    </source>
</evidence>
<name>A0A5C4VFB4_9ACTN</name>